<evidence type="ECO:0000256" key="1">
    <source>
        <dbReference type="SAM" id="Phobius"/>
    </source>
</evidence>
<feature type="transmembrane region" description="Helical" evidence="1">
    <location>
        <begin position="7"/>
        <end position="25"/>
    </location>
</feature>
<dbReference type="InterPro" id="IPR005530">
    <property type="entry name" value="SPW"/>
</dbReference>
<dbReference type="Proteomes" id="UP000572051">
    <property type="component" value="Unassembled WGS sequence"/>
</dbReference>
<comment type="caution">
    <text evidence="3">The sequence shown here is derived from an EMBL/GenBank/DDBJ whole genome shotgun (WGS) entry which is preliminary data.</text>
</comment>
<feature type="transmembrane region" description="Helical" evidence="1">
    <location>
        <begin position="84"/>
        <end position="105"/>
    </location>
</feature>
<keyword evidence="1" id="KW-0812">Transmembrane</keyword>
<proteinExistence type="predicted"/>
<organism evidence="3 4">
    <name type="scientific">Nocardiopsis aegyptia</name>
    <dbReference type="NCBI Taxonomy" id="220378"/>
    <lineage>
        <taxon>Bacteria</taxon>
        <taxon>Bacillati</taxon>
        <taxon>Actinomycetota</taxon>
        <taxon>Actinomycetes</taxon>
        <taxon>Streptosporangiales</taxon>
        <taxon>Nocardiopsidaceae</taxon>
        <taxon>Nocardiopsis</taxon>
    </lineage>
</organism>
<dbReference type="EMBL" id="JACCFS010000001">
    <property type="protein sequence ID" value="NYJ36410.1"/>
    <property type="molecule type" value="Genomic_DNA"/>
</dbReference>
<dbReference type="RefSeq" id="WP_179826291.1">
    <property type="nucleotide sequence ID" value="NZ_JACCFS010000001.1"/>
</dbReference>
<name>A0A7Z0EQI8_9ACTN</name>
<dbReference type="Pfam" id="PF03779">
    <property type="entry name" value="SPW"/>
    <property type="match status" value="1"/>
</dbReference>
<gene>
    <name evidence="3" type="ORF">HNR10_004291</name>
</gene>
<dbReference type="AlphaFoldDB" id="A0A7Z0EQI8"/>
<reference evidence="3 4" key="1">
    <citation type="submission" date="2020-07" db="EMBL/GenBank/DDBJ databases">
        <title>Sequencing the genomes of 1000 actinobacteria strains.</title>
        <authorList>
            <person name="Klenk H.-P."/>
        </authorList>
    </citation>
    <scope>NUCLEOTIDE SEQUENCE [LARGE SCALE GENOMIC DNA]</scope>
    <source>
        <strain evidence="3 4">DSM 44442</strain>
    </source>
</reference>
<keyword evidence="1" id="KW-0472">Membrane</keyword>
<evidence type="ECO:0000313" key="4">
    <source>
        <dbReference type="Proteomes" id="UP000572051"/>
    </source>
</evidence>
<evidence type="ECO:0000259" key="2">
    <source>
        <dbReference type="Pfam" id="PF03779"/>
    </source>
</evidence>
<feature type="transmembrane region" description="Helical" evidence="1">
    <location>
        <begin position="61"/>
        <end position="78"/>
    </location>
</feature>
<feature type="transmembrane region" description="Helical" evidence="1">
    <location>
        <begin position="31"/>
        <end position="49"/>
    </location>
</feature>
<keyword evidence="1" id="KW-1133">Transmembrane helix</keyword>
<sequence length="127" mass="13317">MRKEARWTDLALVVVGLALALSYLWHGMLGFGGGSMLVLGTAAIVAAILSLTRPGAVSSEIAATVIGVLAFVLPWVVGFTHEPVAAWSAWILGAGIAAVGAYGLVMAVRARRRDPELAWTQHVVGRL</sequence>
<protein>
    <recommendedName>
        <fullName evidence="2">SPW repeat-containing integral membrane domain-containing protein</fullName>
    </recommendedName>
</protein>
<evidence type="ECO:0000313" key="3">
    <source>
        <dbReference type="EMBL" id="NYJ36410.1"/>
    </source>
</evidence>
<accession>A0A7Z0EQI8</accession>
<feature type="domain" description="SPW repeat-containing integral membrane" evidence="2">
    <location>
        <begin position="7"/>
        <end position="101"/>
    </location>
</feature>
<keyword evidence="4" id="KW-1185">Reference proteome</keyword>